<accession>A0A8H5HN25</accession>
<comment type="caution">
    <text evidence="6">The sequence shown here is derived from an EMBL/GenBank/DDBJ whole genome shotgun (WGS) entry which is preliminary data.</text>
</comment>
<dbReference type="Gene3D" id="3.40.50.1820">
    <property type="entry name" value="alpha/beta hydrolase"/>
    <property type="match status" value="1"/>
</dbReference>
<evidence type="ECO:0000256" key="2">
    <source>
        <dbReference type="ARBA" id="ARBA00043996"/>
    </source>
</evidence>
<keyword evidence="7" id="KW-1185">Reference proteome</keyword>
<dbReference type="SUPFAM" id="SSF53474">
    <property type="entry name" value="alpha/beta-Hydrolases"/>
    <property type="match status" value="1"/>
</dbReference>
<evidence type="ECO:0000256" key="4">
    <source>
        <dbReference type="ARBA" id="ARBA00048461"/>
    </source>
</evidence>
<proteinExistence type="inferred from homology"/>
<gene>
    <name evidence="6" type="ORF">D9757_006629</name>
</gene>
<feature type="domain" description="Fungal lipase-type" evidence="5">
    <location>
        <begin position="116"/>
        <end position="259"/>
    </location>
</feature>
<evidence type="ECO:0000313" key="6">
    <source>
        <dbReference type="EMBL" id="KAF5386373.1"/>
    </source>
</evidence>
<protein>
    <recommendedName>
        <fullName evidence="5">Fungal lipase-type domain-containing protein</fullName>
    </recommendedName>
</protein>
<reference evidence="6 7" key="1">
    <citation type="journal article" date="2020" name="ISME J.">
        <title>Uncovering the hidden diversity of litter-decomposition mechanisms in mushroom-forming fungi.</title>
        <authorList>
            <person name="Floudas D."/>
            <person name="Bentzer J."/>
            <person name="Ahren D."/>
            <person name="Johansson T."/>
            <person name="Persson P."/>
            <person name="Tunlid A."/>
        </authorList>
    </citation>
    <scope>NUCLEOTIDE SEQUENCE [LARGE SCALE GENOMIC DNA]</scope>
    <source>
        <strain evidence="6 7">CBS 406.79</strain>
    </source>
</reference>
<dbReference type="Proteomes" id="UP000518752">
    <property type="component" value="Unassembled WGS sequence"/>
</dbReference>
<dbReference type="EMBL" id="JAACJN010000036">
    <property type="protein sequence ID" value="KAF5386373.1"/>
    <property type="molecule type" value="Genomic_DNA"/>
</dbReference>
<keyword evidence="1" id="KW-1015">Disulfide bond</keyword>
<comment type="similarity">
    <text evidence="2">Belongs to the AB hydrolase superfamily. Lipase family. Class 3 subfamily.</text>
</comment>
<dbReference type="OrthoDB" id="426718at2759"/>
<comment type="catalytic activity">
    <reaction evidence="4">
        <text>a monoacylglycerol + H2O = glycerol + a fatty acid + H(+)</text>
        <dbReference type="Rhea" id="RHEA:15245"/>
        <dbReference type="ChEBI" id="CHEBI:15377"/>
        <dbReference type="ChEBI" id="CHEBI:15378"/>
        <dbReference type="ChEBI" id="CHEBI:17408"/>
        <dbReference type="ChEBI" id="CHEBI:17754"/>
        <dbReference type="ChEBI" id="CHEBI:28868"/>
    </reaction>
</comment>
<evidence type="ECO:0000256" key="1">
    <source>
        <dbReference type="ARBA" id="ARBA00023157"/>
    </source>
</evidence>
<dbReference type="InterPro" id="IPR002921">
    <property type="entry name" value="Fungal_lipase-type"/>
</dbReference>
<name>A0A8H5HN25_9AGAR</name>
<dbReference type="AlphaFoldDB" id="A0A8H5HN25"/>
<dbReference type="CDD" id="cd00519">
    <property type="entry name" value="Lipase_3"/>
    <property type="match status" value="1"/>
</dbReference>
<sequence>MVRSFIPTLLSASILASRRFFTPSQAAPLPLFDLRSSDDNSASTTNVSNDTVTSDFLRPAFFSRIAYCSSDAVQSFTCGAPCEAAGSDIDVFQVGGNDGTIPMYFVAHDPSTNTIVVAHQGTDPNNLLSILNDAKFGLVDLNTTRFTAADGKGIQVHEGFQDTFERTADSMLAGVQQGLAANNAKNVLVTGHSLGAAVATLDAMFLKENLDPSVQLTTTVFGLPRVGNQAWADFVDSSLGSSLSFITNQHDPVPTVPPEFLGFVHPSGENHITSVDSNGQATGFIACPGQDNENCASGNSLLDVSISNHLGPYFDDISFGASACPA</sequence>
<comment type="catalytic activity">
    <reaction evidence="3">
        <text>a diacylglycerol + H2O = a monoacylglycerol + a fatty acid + H(+)</text>
        <dbReference type="Rhea" id="RHEA:32731"/>
        <dbReference type="ChEBI" id="CHEBI:15377"/>
        <dbReference type="ChEBI" id="CHEBI:15378"/>
        <dbReference type="ChEBI" id="CHEBI:17408"/>
        <dbReference type="ChEBI" id="CHEBI:18035"/>
        <dbReference type="ChEBI" id="CHEBI:28868"/>
    </reaction>
</comment>
<evidence type="ECO:0000259" key="5">
    <source>
        <dbReference type="Pfam" id="PF01764"/>
    </source>
</evidence>
<dbReference type="GO" id="GO:0006629">
    <property type="term" value="P:lipid metabolic process"/>
    <property type="evidence" value="ECO:0007669"/>
    <property type="project" value="InterPro"/>
</dbReference>
<dbReference type="PANTHER" id="PTHR45856:SF25">
    <property type="entry name" value="FUNGAL LIPASE-LIKE DOMAIN-CONTAINING PROTEIN"/>
    <property type="match status" value="1"/>
</dbReference>
<dbReference type="InterPro" id="IPR051218">
    <property type="entry name" value="Sec_MonoDiacylglyc_Lipase"/>
</dbReference>
<organism evidence="6 7">
    <name type="scientific">Collybiopsis confluens</name>
    <dbReference type="NCBI Taxonomy" id="2823264"/>
    <lineage>
        <taxon>Eukaryota</taxon>
        <taxon>Fungi</taxon>
        <taxon>Dikarya</taxon>
        <taxon>Basidiomycota</taxon>
        <taxon>Agaricomycotina</taxon>
        <taxon>Agaricomycetes</taxon>
        <taxon>Agaricomycetidae</taxon>
        <taxon>Agaricales</taxon>
        <taxon>Marasmiineae</taxon>
        <taxon>Omphalotaceae</taxon>
        <taxon>Collybiopsis</taxon>
    </lineage>
</organism>
<dbReference type="Pfam" id="PF01764">
    <property type="entry name" value="Lipase_3"/>
    <property type="match status" value="1"/>
</dbReference>
<evidence type="ECO:0000313" key="7">
    <source>
        <dbReference type="Proteomes" id="UP000518752"/>
    </source>
</evidence>
<dbReference type="PANTHER" id="PTHR45856">
    <property type="entry name" value="ALPHA/BETA-HYDROLASES SUPERFAMILY PROTEIN"/>
    <property type="match status" value="1"/>
</dbReference>
<dbReference type="InterPro" id="IPR029058">
    <property type="entry name" value="AB_hydrolase_fold"/>
</dbReference>
<evidence type="ECO:0000256" key="3">
    <source>
        <dbReference type="ARBA" id="ARBA00047591"/>
    </source>
</evidence>